<dbReference type="RefSeq" id="WP_248943264.1">
    <property type="nucleotide sequence ID" value="NZ_JAKIKS010000227.1"/>
</dbReference>
<organism evidence="1 2">
    <name type="scientific">Shewanella surugensis</name>
    <dbReference type="NCBI Taxonomy" id="212020"/>
    <lineage>
        <taxon>Bacteria</taxon>
        <taxon>Pseudomonadati</taxon>
        <taxon>Pseudomonadota</taxon>
        <taxon>Gammaproteobacteria</taxon>
        <taxon>Alteromonadales</taxon>
        <taxon>Shewanellaceae</taxon>
        <taxon>Shewanella</taxon>
    </lineage>
</organism>
<accession>A0ABT0LJJ3</accession>
<comment type="caution">
    <text evidence="1">The sequence shown here is derived from an EMBL/GenBank/DDBJ whole genome shotgun (WGS) entry which is preliminary data.</text>
</comment>
<evidence type="ECO:0000313" key="1">
    <source>
        <dbReference type="EMBL" id="MCL1127835.1"/>
    </source>
</evidence>
<dbReference type="SUPFAM" id="SSF53686">
    <property type="entry name" value="Tryptophan synthase beta subunit-like PLP-dependent enzymes"/>
    <property type="match status" value="1"/>
</dbReference>
<dbReference type="InterPro" id="IPR036052">
    <property type="entry name" value="TrpB-like_PALP_sf"/>
</dbReference>
<evidence type="ECO:0000313" key="2">
    <source>
        <dbReference type="Proteomes" id="UP001203423"/>
    </source>
</evidence>
<protein>
    <recommendedName>
        <fullName evidence="3">Pyridoxal-phosphate dependent enzyme</fullName>
    </recommendedName>
</protein>
<evidence type="ECO:0008006" key="3">
    <source>
        <dbReference type="Google" id="ProtNLM"/>
    </source>
</evidence>
<gene>
    <name evidence="1" type="ORF">L2764_26100</name>
</gene>
<dbReference type="Proteomes" id="UP001203423">
    <property type="component" value="Unassembled WGS sequence"/>
</dbReference>
<keyword evidence="2" id="KW-1185">Reference proteome</keyword>
<name>A0ABT0LJJ3_9GAMM</name>
<proteinExistence type="predicted"/>
<dbReference type="EMBL" id="JAKIKS010000227">
    <property type="protein sequence ID" value="MCL1127835.1"/>
    <property type="molecule type" value="Genomic_DNA"/>
</dbReference>
<reference evidence="1 2" key="1">
    <citation type="submission" date="2022-01" db="EMBL/GenBank/DDBJ databases">
        <title>Whole genome-based taxonomy of the Shewanellaceae.</title>
        <authorList>
            <person name="Martin-Rodriguez A.J."/>
        </authorList>
    </citation>
    <scope>NUCLEOTIDE SEQUENCE [LARGE SCALE GENOMIC DNA]</scope>
    <source>
        <strain evidence="1 2">DSM 17177</strain>
    </source>
</reference>
<sequence>MLAMNKITPITAPSTVKIIHSTYGEIVFLDESKNPSGTHKDRMAQTITTIYQDMLKSNHTLRLSLISSGSAAYAIQLALTERQLPPLKVLIDESRKEIEILKKIGCEIYTFDLESKLLSSNDILKLTDNKEGIEVTSNMAIKPYENYYKELVSYLSHFDSGYIFVPYGTGHLYGSFLFCDIFNEPYNVHIIGGKTHFRYSKADKLYAPFNPFSMVNNNFIKTKIAMNKVGKHSSISEFTETSLNDAIILAENNKLNLEPSALGGLAIMIDMFNHHSLKYNNKKLVVVTGKSKIYSELNQLTKIA</sequence>